<dbReference type="PANTHER" id="PTHR13403:SF6">
    <property type="entry name" value="SNURPORTIN-1"/>
    <property type="match status" value="1"/>
</dbReference>
<keyword evidence="9" id="KW-0539">Nucleus</keyword>
<reference evidence="12" key="1">
    <citation type="submission" date="2020-12" db="EMBL/GenBank/DDBJ databases">
        <authorList>
            <person name="Iha C."/>
        </authorList>
    </citation>
    <scope>NUCLEOTIDE SEQUENCE</scope>
</reference>
<dbReference type="InterPro" id="IPR017336">
    <property type="entry name" value="Snurportin-1"/>
</dbReference>
<evidence type="ECO:0000256" key="8">
    <source>
        <dbReference type="ARBA" id="ARBA00022884"/>
    </source>
</evidence>
<dbReference type="GO" id="GO:0005737">
    <property type="term" value="C:cytoplasm"/>
    <property type="evidence" value="ECO:0007669"/>
    <property type="project" value="UniProtKB-SubCell"/>
</dbReference>
<dbReference type="Pfam" id="PF21974">
    <property type="entry name" value="SPN1_m3Gcap_bd"/>
    <property type="match status" value="1"/>
</dbReference>
<dbReference type="GO" id="GO:0005634">
    <property type="term" value="C:nucleus"/>
    <property type="evidence" value="ECO:0007669"/>
    <property type="project" value="UniProtKB-SubCell"/>
</dbReference>
<organism evidence="12 13">
    <name type="scientific">Ostreobium quekettii</name>
    <dbReference type="NCBI Taxonomy" id="121088"/>
    <lineage>
        <taxon>Eukaryota</taxon>
        <taxon>Viridiplantae</taxon>
        <taxon>Chlorophyta</taxon>
        <taxon>core chlorophytes</taxon>
        <taxon>Ulvophyceae</taxon>
        <taxon>TCBD clade</taxon>
        <taxon>Bryopsidales</taxon>
        <taxon>Ostreobineae</taxon>
        <taxon>Ostreobiaceae</taxon>
        <taxon>Ostreobium</taxon>
    </lineage>
</organism>
<keyword evidence="7" id="KW-0963">Cytoplasm</keyword>
<dbReference type="GO" id="GO:0003723">
    <property type="term" value="F:RNA binding"/>
    <property type="evidence" value="ECO:0007669"/>
    <property type="project" value="UniProtKB-KW"/>
</dbReference>
<evidence type="ECO:0000313" key="13">
    <source>
        <dbReference type="Proteomes" id="UP000708148"/>
    </source>
</evidence>
<gene>
    <name evidence="12" type="ORF">OSTQU699_LOCUS1971</name>
</gene>
<protein>
    <recommendedName>
        <fullName evidence="5">Snurportin-1</fullName>
    </recommendedName>
</protein>
<evidence type="ECO:0000259" key="11">
    <source>
        <dbReference type="Pfam" id="PF21974"/>
    </source>
</evidence>
<accession>A0A8S1IND0</accession>
<evidence type="ECO:0000256" key="9">
    <source>
        <dbReference type="ARBA" id="ARBA00023242"/>
    </source>
</evidence>
<evidence type="ECO:0000256" key="4">
    <source>
        <dbReference type="ARBA" id="ARBA00007540"/>
    </source>
</evidence>
<evidence type="ECO:0000256" key="6">
    <source>
        <dbReference type="ARBA" id="ARBA00022448"/>
    </source>
</evidence>
<name>A0A8S1IND0_9CHLO</name>
<feature type="region of interest" description="Disordered" evidence="10">
    <location>
        <begin position="285"/>
        <end position="308"/>
    </location>
</feature>
<dbReference type="OrthoDB" id="10003593at2759"/>
<dbReference type="Gene3D" id="3.30.470.30">
    <property type="entry name" value="DNA ligase/mRNA capping enzyme"/>
    <property type="match status" value="1"/>
</dbReference>
<comment type="caution">
    <text evidence="12">The sequence shown here is derived from an EMBL/GenBank/DDBJ whole genome shotgun (WGS) entry which is preliminary data.</text>
</comment>
<dbReference type="SUPFAM" id="SSF56091">
    <property type="entry name" value="DNA ligase/mRNA capping enzyme, catalytic domain"/>
    <property type="match status" value="1"/>
</dbReference>
<evidence type="ECO:0000256" key="3">
    <source>
        <dbReference type="ARBA" id="ARBA00004496"/>
    </source>
</evidence>
<evidence type="ECO:0000256" key="7">
    <source>
        <dbReference type="ARBA" id="ARBA00022490"/>
    </source>
</evidence>
<evidence type="ECO:0000256" key="2">
    <source>
        <dbReference type="ARBA" id="ARBA00004123"/>
    </source>
</evidence>
<feature type="compositionally biased region" description="Polar residues" evidence="10">
    <location>
        <begin position="285"/>
        <end position="299"/>
    </location>
</feature>
<keyword evidence="13" id="KW-1185">Reference proteome</keyword>
<evidence type="ECO:0000313" key="12">
    <source>
        <dbReference type="EMBL" id="CAD7696610.1"/>
    </source>
</evidence>
<feature type="domain" description="Snurportin-1 m3G cap-binding" evidence="11">
    <location>
        <begin position="4"/>
        <end position="154"/>
    </location>
</feature>
<comment type="function">
    <text evidence="1">Functions as an U snRNP-specific nuclear import adapter. Involved in the trimethylguanosine (m3G)-cap-dependent nuclear import of U snRNPs. Binds specifically to the terminal m3G-cap U snRNAs.</text>
</comment>
<dbReference type="AlphaFoldDB" id="A0A8S1IND0"/>
<keyword evidence="6" id="KW-0813">Transport</keyword>
<dbReference type="PANTHER" id="PTHR13403">
    <property type="entry name" value="SNURPORTIN1 RNUT1 PROTEIN RNA, U TRANSPORTER 1"/>
    <property type="match status" value="1"/>
</dbReference>
<dbReference type="EMBL" id="CAJHUC010000513">
    <property type="protein sequence ID" value="CAD7696610.1"/>
    <property type="molecule type" value="Genomic_DNA"/>
</dbReference>
<sequence>MPRPEGRRCLVTSASGITVSRLRSGSLLHRFQSALPSGSQDTAGPANSFCILDCVFQEGKNTYYVMDLMCWRGMSFYDCAAEFRLFWVQQKLAETEGVLDAACNEGYRFSSVPSCWCSPSGFSAAVRCEVPFVQDGLYLLHMDGYYMPGQSPLALLWKDASCSRYFLDTDGEGNVGEFQQVTLVYQGDGSLATGDTPPVALGRLPEDLQSSLRHKLKAGKLLRCTIREQGIRTEYGQPLSADLRFEEFANQRRGHADTVGKVLFQHNARKGLISHDTVVAELQEQQRQTSAYDSSTKAMQETEHLQGC</sequence>
<dbReference type="Proteomes" id="UP000708148">
    <property type="component" value="Unassembled WGS sequence"/>
</dbReference>
<dbReference type="GO" id="GO:0061015">
    <property type="term" value="P:snRNA import into nucleus"/>
    <property type="evidence" value="ECO:0007669"/>
    <property type="project" value="InterPro"/>
</dbReference>
<evidence type="ECO:0000256" key="5">
    <source>
        <dbReference type="ARBA" id="ARBA00016034"/>
    </source>
</evidence>
<evidence type="ECO:0000256" key="1">
    <source>
        <dbReference type="ARBA" id="ARBA00003975"/>
    </source>
</evidence>
<evidence type="ECO:0000256" key="10">
    <source>
        <dbReference type="SAM" id="MobiDB-lite"/>
    </source>
</evidence>
<proteinExistence type="inferred from homology"/>
<comment type="similarity">
    <text evidence="4">Belongs to the snurportin family.</text>
</comment>
<dbReference type="CDD" id="cd09232">
    <property type="entry name" value="Snurportin-1_C"/>
    <property type="match status" value="1"/>
</dbReference>
<keyword evidence="8" id="KW-0694">RNA-binding</keyword>
<dbReference type="InterPro" id="IPR047857">
    <property type="entry name" value="Snurportin1_C"/>
</dbReference>
<comment type="subcellular location">
    <subcellularLocation>
        <location evidence="3">Cytoplasm</location>
    </subcellularLocation>
    <subcellularLocation>
        <location evidence="2">Nucleus</location>
    </subcellularLocation>
</comment>